<evidence type="ECO:0000259" key="5">
    <source>
        <dbReference type="PROSITE" id="PS50071"/>
    </source>
</evidence>
<keyword evidence="3 4" id="KW-0238">DNA-binding</keyword>
<reference evidence="6 7" key="1">
    <citation type="submission" date="2015-07" db="EMBL/GenBank/DDBJ databases">
        <title>The genome of Pseudoloma neurophilia, a relevant intracellular parasite of the zebrafish.</title>
        <authorList>
            <person name="Ndikumana S."/>
            <person name="Pelin A."/>
            <person name="Sanders J."/>
            <person name="Corradi N."/>
        </authorList>
    </citation>
    <scope>NUCLEOTIDE SEQUENCE [LARGE SCALE GENOMIC DNA]</scope>
    <source>
        <strain evidence="6 7">MK1</strain>
    </source>
</reference>
<dbReference type="PROSITE" id="PS50071">
    <property type="entry name" value="HOMEOBOX_2"/>
    <property type="match status" value="1"/>
</dbReference>
<dbReference type="Proteomes" id="UP000051530">
    <property type="component" value="Unassembled WGS sequence"/>
</dbReference>
<dbReference type="OrthoDB" id="10056939at2759"/>
<organism evidence="6 7">
    <name type="scientific">Pseudoloma neurophilia</name>
    <dbReference type="NCBI Taxonomy" id="146866"/>
    <lineage>
        <taxon>Eukaryota</taxon>
        <taxon>Fungi</taxon>
        <taxon>Fungi incertae sedis</taxon>
        <taxon>Microsporidia</taxon>
        <taxon>Pseudoloma</taxon>
    </lineage>
</organism>
<dbReference type="PANTHER" id="PTHR24341:SF6">
    <property type="entry name" value="HOMEOBOX PROTEIN INVECTED"/>
    <property type="match status" value="1"/>
</dbReference>
<dbReference type="Pfam" id="PF00046">
    <property type="entry name" value="Homeodomain"/>
    <property type="match status" value="1"/>
</dbReference>
<comment type="subcellular location">
    <subcellularLocation>
        <location evidence="1 3 4">Nucleus</location>
    </subcellularLocation>
</comment>
<evidence type="ECO:0000256" key="1">
    <source>
        <dbReference type="ARBA" id="ARBA00004123"/>
    </source>
</evidence>
<protein>
    <submittedName>
        <fullName evidence="6">Homeobox protein HD-1</fullName>
    </submittedName>
</protein>
<dbReference type="AlphaFoldDB" id="A0A0R0M4P4"/>
<dbReference type="Gene3D" id="1.10.10.60">
    <property type="entry name" value="Homeodomain-like"/>
    <property type="match status" value="1"/>
</dbReference>
<evidence type="ECO:0000256" key="4">
    <source>
        <dbReference type="RuleBase" id="RU000682"/>
    </source>
</evidence>
<feature type="domain" description="Homeobox" evidence="5">
    <location>
        <begin position="87"/>
        <end position="147"/>
    </location>
</feature>
<evidence type="ECO:0000313" key="7">
    <source>
        <dbReference type="Proteomes" id="UP000051530"/>
    </source>
</evidence>
<dbReference type="EMBL" id="LGUB01000143">
    <property type="protein sequence ID" value="KRH94065.1"/>
    <property type="molecule type" value="Genomic_DNA"/>
</dbReference>
<dbReference type="GO" id="GO:0003677">
    <property type="term" value="F:DNA binding"/>
    <property type="evidence" value="ECO:0007669"/>
    <property type="project" value="UniProtKB-UniRule"/>
</dbReference>
<dbReference type="SUPFAM" id="SSF46689">
    <property type="entry name" value="Homeodomain-like"/>
    <property type="match status" value="1"/>
</dbReference>
<dbReference type="VEuPathDB" id="MicrosporidiaDB:M153_3940004611"/>
<keyword evidence="2 3" id="KW-0539">Nucleus</keyword>
<gene>
    <name evidence="6" type="ORF">M153_3940004611</name>
</gene>
<keyword evidence="7" id="KW-1185">Reference proteome</keyword>
<proteinExistence type="predicted"/>
<dbReference type="CDD" id="cd00086">
    <property type="entry name" value="homeodomain"/>
    <property type="match status" value="1"/>
</dbReference>
<feature type="DNA-binding region" description="Homeobox" evidence="3">
    <location>
        <begin position="89"/>
        <end position="148"/>
    </location>
</feature>
<dbReference type="SMART" id="SM00389">
    <property type="entry name" value="HOX"/>
    <property type="match status" value="1"/>
</dbReference>
<dbReference type="InterPro" id="IPR009057">
    <property type="entry name" value="Homeodomain-like_sf"/>
</dbReference>
<accession>A0A0R0M4P4</accession>
<dbReference type="InterPro" id="IPR050720">
    <property type="entry name" value="Engrailed_Homeobox_TFs"/>
</dbReference>
<dbReference type="InterPro" id="IPR001356">
    <property type="entry name" value="HD"/>
</dbReference>
<evidence type="ECO:0000313" key="6">
    <source>
        <dbReference type="EMBL" id="KRH94065.1"/>
    </source>
</evidence>
<keyword evidence="3 4" id="KW-0371">Homeobox</keyword>
<dbReference type="PANTHER" id="PTHR24341">
    <property type="entry name" value="HOMEOBOX PROTEIN ENGRAILED"/>
    <property type="match status" value="1"/>
</dbReference>
<evidence type="ECO:0000256" key="2">
    <source>
        <dbReference type="ARBA" id="ARBA00023242"/>
    </source>
</evidence>
<evidence type="ECO:0000256" key="3">
    <source>
        <dbReference type="PROSITE-ProRule" id="PRU00108"/>
    </source>
</evidence>
<comment type="caution">
    <text evidence="6">The sequence shown here is derived from an EMBL/GenBank/DDBJ whole genome shotgun (WGS) entry which is preliminary data.</text>
</comment>
<name>A0A0R0M4P4_9MICR</name>
<dbReference type="GO" id="GO:0005634">
    <property type="term" value="C:nucleus"/>
    <property type="evidence" value="ECO:0007669"/>
    <property type="project" value="UniProtKB-SubCell"/>
</dbReference>
<sequence>MPKKMKEIAYNLNGIRDAYISRHNSLCQEIREAVNRFKQQTGRKSVPITDSTRKEIEFRVDQMRRTSVYSIEEVLEKLLLQKNMKQIRNISPRTRFSKTVTDDLENFFEVNPYPTEQDRKNMAVRHGLSLKQIANWFTNKRNRTSSFENKSQGASNVNE</sequence>